<dbReference type="NCBIfam" id="TIGR00379">
    <property type="entry name" value="cobB"/>
    <property type="match status" value="1"/>
</dbReference>
<keyword evidence="6" id="KW-0547">Nucleotide-binding</keyword>
<dbReference type="RefSeq" id="WP_069296049.1">
    <property type="nucleotide sequence ID" value="NZ_MCRI01000014.1"/>
</dbReference>
<evidence type="ECO:0000256" key="9">
    <source>
        <dbReference type="ARBA" id="ARBA00022962"/>
    </source>
</evidence>
<evidence type="ECO:0000256" key="4">
    <source>
        <dbReference type="ARBA" id="ARBA00022573"/>
    </source>
</evidence>
<organism evidence="12 13">
    <name type="scientific">Methylophaga muralis</name>
    <dbReference type="NCBI Taxonomy" id="291169"/>
    <lineage>
        <taxon>Bacteria</taxon>
        <taxon>Pseudomonadati</taxon>
        <taxon>Pseudomonadota</taxon>
        <taxon>Gammaproteobacteria</taxon>
        <taxon>Thiotrichales</taxon>
        <taxon>Piscirickettsiaceae</taxon>
        <taxon>Methylophaga</taxon>
    </lineage>
</organism>
<keyword evidence="8" id="KW-0460">Magnesium</keyword>
<comment type="caution">
    <text evidence="12">The sequence shown here is derived from an EMBL/GenBank/DDBJ whole genome shotgun (WGS) entry which is preliminary data.</text>
</comment>
<dbReference type="GO" id="GO:0042242">
    <property type="term" value="F:cobyrinic acid a,c-diamide synthase activity"/>
    <property type="evidence" value="ECO:0007669"/>
    <property type="project" value="InterPro"/>
</dbReference>
<proteinExistence type="inferred from homology"/>
<keyword evidence="9" id="KW-0315">Glutamine amidotransferase</keyword>
<evidence type="ECO:0000256" key="1">
    <source>
        <dbReference type="ARBA" id="ARBA00001946"/>
    </source>
</evidence>
<comment type="similarity">
    <text evidence="3">Belongs to the CobB/CobQ family. CobQ subfamily.</text>
</comment>
<dbReference type="Proteomes" id="UP000094379">
    <property type="component" value="Unassembled WGS sequence"/>
</dbReference>
<name>A0A1E3GRU8_9GAMM</name>
<evidence type="ECO:0000259" key="11">
    <source>
        <dbReference type="Pfam" id="PF07685"/>
    </source>
</evidence>
<evidence type="ECO:0000313" key="12">
    <source>
        <dbReference type="EMBL" id="ODN66763.1"/>
    </source>
</evidence>
<evidence type="ECO:0000256" key="6">
    <source>
        <dbReference type="ARBA" id="ARBA00022741"/>
    </source>
</evidence>
<gene>
    <name evidence="12" type="primary">cobB</name>
    <name evidence="12" type="ORF">A9E74_01590</name>
</gene>
<evidence type="ECO:0000259" key="10">
    <source>
        <dbReference type="Pfam" id="PF01656"/>
    </source>
</evidence>
<dbReference type="InterPro" id="IPR029062">
    <property type="entry name" value="Class_I_gatase-like"/>
</dbReference>
<accession>A0A1E3GRU8</accession>
<dbReference type="EMBL" id="MCRI01000014">
    <property type="protein sequence ID" value="ODN66763.1"/>
    <property type="molecule type" value="Genomic_DNA"/>
</dbReference>
<evidence type="ECO:0000256" key="5">
    <source>
        <dbReference type="ARBA" id="ARBA00022598"/>
    </source>
</evidence>
<dbReference type="PANTHER" id="PTHR43873:SF1">
    <property type="entry name" value="COBYRINATE A,C-DIAMIDE SYNTHASE"/>
    <property type="match status" value="1"/>
</dbReference>
<sequence>MSKQPQTCAALIIAAPASGQGKTTITATLAWHYRRQGKQIRIFKVGPDFLDPMILSFASGHPVYQVDLWMVGETHSRQLIANAAKQADIILIEGVMGLFDGSPSTADLAAILGIPVLAVIDASAMAQTFAALAFGLANFRQDVTLAGVLANRVGSARHTEMLTSALPEDLPCLATMPRQTESLPSRYLGLVQADELTDLSERLDKLADSIQLNPEFVLPQIKLDYEPVEALPPLLKDLRIGVAKDAAFAFVYQANLDCLTAMGAELVFFSPLTDSKLPEVDSLYLPGGYPELHLETLSQNMSMRQAICEHINANKPVVAECGGMLYLCRTLTDKHGQQAEMCGVLAADAKLQARLTALALQQVTIDNHTLRGHTYHHSLLENQPDAIVYAECPNGNNVCEAVFQQQRLTASYIHFYFQSSPGLIARWLTP</sequence>
<dbReference type="Gene3D" id="3.40.50.880">
    <property type="match status" value="1"/>
</dbReference>
<evidence type="ECO:0000256" key="2">
    <source>
        <dbReference type="ARBA" id="ARBA00004953"/>
    </source>
</evidence>
<dbReference type="PANTHER" id="PTHR43873">
    <property type="entry name" value="COBYRINATE A,C-DIAMIDE SYNTHASE"/>
    <property type="match status" value="1"/>
</dbReference>
<dbReference type="STRING" id="291169.A9E74_01590"/>
<keyword evidence="7" id="KW-0067">ATP-binding</keyword>
<dbReference type="Gene3D" id="3.40.50.300">
    <property type="entry name" value="P-loop containing nucleotide triphosphate hydrolases"/>
    <property type="match status" value="1"/>
</dbReference>
<keyword evidence="13" id="KW-1185">Reference proteome</keyword>
<dbReference type="CDD" id="cd03130">
    <property type="entry name" value="GATase1_CobB"/>
    <property type="match status" value="1"/>
</dbReference>
<evidence type="ECO:0000313" key="13">
    <source>
        <dbReference type="Proteomes" id="UP000094379"/>
    </source>
</evidence>
<evidence type="ECO:0000256" key="7">
    <source>
        <dbReference type="ARBA" id="ARBA00022840"/>
    </source>
</evidence>
<dbReference type="SUPFAM" id="SSF52317">
    <property type="entry name" value="Class I glutamine amidotransferase-like"/>
    <property type="match status" value="1"/>
</dbReference>
<dbReference type="PATRIC" id="fig|291169.3.peg.1598"/>
<dbReference type="PROSITE" id="PS51274">
    <property type="entry name" value="GATASE_COBBQ"/>
    <property type="match status" value="1"/>
</dbReference>
<feature type="domain" description="CobB/CobQ-like glutamine amidotransferase" evidence="11">
    <location>
        <begin position="239"/>
        <end position="420"/>
    </location>
</feature>
<dbReference type="GO" id="GO:0009236">
    <property type="term" value="P:cobalamin biosynthetic process"/>
    <property type="evidence" value="ECO:0007669"/>
    <property type="project" value="UniProtKB-KW"/>
</dbReference>
<dbReference type="InterPro" id="IPR004484">
    <property type="entry name" value="CbiA/CobB_synth"/>
</dbReference>
<dbReference type="InterPro" id="IPR027417">
    <property type="entry name" value="P-loop_NTPase"/>
</dbReference>
<feature type="domain" description="CobQ/CobB/MinD/ParA nucleotide binding" evidence="10">
    <location>
        <begin position="11"/>
        <end position="181"/>
    </location>
</feature>
<dbReference type="Pfam" id="PF07685">
    <property type="entry name" value="GATase_3"/>
    <property type="match status" value="1"/>
</dbReference>
<dbReference type="Pfam" id="PF01656">
    <property type="entry name" value="CbiA"/>
    <property type="match status" value="1"/>
</dbReference>
<dbReference type="InterPro" id="IPR011698">
    <property type="entry name" value="GATase_3"/>
</dbReference>
<evidence type="ECO:0000256" key="8">
    <source>
        <dbReference type="ARBA" id="ARBA00022842"/>
    </source>
</evidence>
<evidence type="ECO:0000256" key="3">
    <source>
        <dbReference type="ARBA" id="ARBA00006205"/>
    </source>
</evidence>
<dbReference type="AlphaFoldDB" id="A0A1E3GRU8"/>
<dbReference type="InterPro" id="IPR002586">
    <property type="entry name" value="CobQ/CobB/MinD/ParA_Nub-bd_dom"/>
</dbReference>
<keyword evidence="5" id="KW-0436">Ligase</keyword>
<comment type="cofactor">
    <cofactor evidence="1">
        <name>Mg(2+)</name>
        <dbReference type="ChEBI" id="CHEBI:18420"/>
    </cofactor>
</comment>
<reference evidence="12 13" key="1">
    <citation type="submission" date="2016-07" db="EMBL/GenBank/DDBJ databases">
        <title>Draft Genome Sequence of Methylophaga muralis Bur 1.</title>
        <authorList>
            <person name="Vasilenko O.V."/>
            <person name="Doronina N.V."/>
            <person name="Shmareva M.N."/>
            <person name="Tarlachkov S.V."/>
            <person name="Mustakhimov I."/>
            <person name="Trotsenko Y.A."/>
        </authorList>
    </citation>
    <scope>NUCLEOTIDE SEQUENCE [LARGE SCALE GENOMIC DNA]</scope>
    <source>
        <strain evidence="12 13">Bur 1</strain>
    </source>
</reference>
<dbReference type="CDD" id="cd05388">
    <property type="entry name" value="CobB_N"/>
    <property type="match status" value="1"/>
</dbReference>
<dbReference type="NCBIfam" id="NF002204">
    <property type="entry name" value="PRK01077.1"/>
    <property type="match status" value="1"/>
</dbReference>
<comment type="pathway">
    <text evidence="2">Cofactor biosynthesis; adenosylcobalamin biosynthesis.</text>
</comment>
<dbReference type="SUPFAM" id="SSF52540">
    <property type="entry name" value="P-loop containing nucleoside triphosphate hydrolases"/>
    <property type="match status" value="1"/>
</dbReference>
<keyword evidence="4" id="KW-0169">Cobalamin biosynthesis</keyword>
<dbReference type="GO" id="GO:0005524">
    <property type="term" value="F:ATP binding"/>
    <property type="evidence" value="ECO:0007669"/>
    <property type="project" value="UniProtKB-KW"/>
</dbReference>
<protein>
    <submittedName>
        <fullName evidence="12">Cobyrinic acid A,C-diamide synthase</fullName>
    </submittedName>
</protein>